<gene>
    <name evidence="2" type="ORF">SYNPS1DRAFT_29539</name>
</gene>
<keyword evidence="1" id="KW-0732">Signal</keyword>
<feature type="signal peptide" evidence="1">
    <location>
        <begin position="1"/>
        <end position="16"/>
    </location>
</feature>
<proteinExistence type="predicted"/>
<name>A0A4P9YYQ6_9FUNG</name>
<feature type="chain" id="PRO_5020363449" description="AA1-like domain-containing protein" evidence="1">
    <location>
        <begin position="17"/>
        <end position="177"/>
    </location>
</feature>
<evidence type="ECO:0000313" key="3">
    <source>
        <dbReference type="Proteomes" id="UP000278143"/>
    </source>
</evidence>
<dbReference type="EMBL" id="KZ990076">
    <property type="protein sequence ID" value="RKP24702.1"/>
    <property type="molecule type" value="Genomic_DNA"/>
</dbReference>
<protein>
    <recommendedName>
        <fullName evidence="4">AA1-like domain-containing protein</fullName>
    </recommendedName>
</protein>
<dbReference type="Proteomes" id="UP000278143">
    <property type="component" value="Unassembled WGS sequence"/>
</dbReference>
<evidence type="ECO:0000313" key="2">
    <source>
        <dbReference type="EMBL" id="RKP24702.1"/>
    </source>
</evidence>
<evidence type="ECO:0000256" key="1">
    <source>
        <dbReference type="SAM" id="SignalP"/>
    </source>
</evidence>
<accession>A0A4P9YYQ6</accession>
<keyword evidence="3" id="KW-1185">Reference proteome</keyword>
<dbReference type="AlphaFoldDB" id="A0A4P9YYQ6"/>
<reference evidence="3" key="1">
    <citation type="journal article" date="2018" name="Nat. Microbiol.">
        <title>Leveraging single-cell genomics to expand the fungal tree of life.</title>
        <authorList>
            <person name="Ahrendt S.R."/>
            <person name="Quandt C.A."/>
            <person name="Ciobanu D."/>
            <person name="Clum A."/>
            <person name="Salamov A."/>
            <person name="Andreopoulos B."/>
            <person name="Cheng J.F."/>
            <person name="Woyke T."/>
            <person name="Pelin A."/>
            <person name="Henrissat B."/>
            <person name="Reynolds N.K."/>
            <person name="Benny G.L."/>
            <person name="Smith M.E."/>
            <person name="James T.Y."/>
            <person name="Grigoriev I.V."/>
        </authorList>
    </citation>
    <scope>NUCLEOTIDE SEQUENCE [LARGE SCALE GENOMIC DNA]</scope>
    <source>
        <strain evidence="3">Benny S71-1</strain>
    </source>
</reference>
<sequence length="177" mass="18952">MRFSIVSIALVSSALAFAPDAATAFLWGASTTTTVKADANADPHHNCTAQLTSALGPGAHTLAFNVQGQYTTKTFNLDIGTWESSNGSPSQCRASADFASGSDNSVLAFQCVASQQSVDKLKKQANDLKMDFYTHTVVVETSPIHKLEYFCILFTDENEEARGMLSWLPGLPVIGRA</sequence>
<organism evidence="2 3">
    <name type="scientific">Syncephalis pseudoplumigaleata</name>
    <dbReference type="NCBI Taxonomy" id="1712513"/>
    <lineage>
        <taxon>Eukaryota</taxon>
        <taxon>Fungi</taxon>
        <taxon>Fungi incertae sedis</taxon>
        <taxon>Zoopagomycota</taxon>
        <taxon>Zoopagomycotina</taxon>
        <taxon>Zoopagomycetes</taxon>
        <taxon>Zoopagales</taxon>
        <taxon>Piptocephalidaceae</taxon>
        <taxon>Syncephalis</taxon>
    </lineage>
</organism>
<evidence type="ECO:0008006" key="4">
    <source>
        <dbReference type="Google" id="ProtNLM"/>
    </source>
</evidence>